<organism evidence="2 3">
    <name type="scientific">Devosia chinhatensis</name>
    <dbReference type="NCBI Taxonomy" id="429727"/>
    <lineage>
        <taxon>Bacteria</taxon>
        <taxon>Pseudomonadati</taxon>
        <taxon>Pseudomonadota</taxon>
        <taxon>Alphaproteobacteria</taxon>
        <taxon>Hyphomicrobiales</taxon>
        <taxon>Devosiaceae</taxon>
        <taxon>Devosia</taxon>
    </lineage>
</organism>
<evidence type="ECO:0000313" key="2">
    <source>
        <dbReference type="EMBL" id="KKB07341.1"/>
    </source>
</evidence>
<evidence type="ECO:0008006" key="4">
    <source>
        <dbReference type="Google" id="ProtNLM"/>
    </source>
</evidence>
<name>A0A0F5FEQ4_9HYPH</name>
<dbReference type="STRING" id="429727.VE26_11160"/>
<protein>
    <recommendedName>
        <fullName evidence="4">SnoaL-like domain-containing protein</fullName>
    </recommendedName>
</protein>
<dbReference type="PATRIC" id="fig|429727.3.peg.2301"/>
<sequence length="174" mass="18225">MRKGLAIVVILALAAHPALAQGKTKVAPNAGALSALQTCQTFANGDETAVDAAISAGWDAYEQDAESPFVHSYGAEREVDGLGWGDLFALVETYPDRIFGYCRIDFVEARGNGKAVIDAIAGLDGFEGEVKAMDGGHYASLVGGDSLLLAHWDDAGFVIQLTTITPKLQPADGD</sequence>
<feature type="signal peptide" evidence="1">
    <location>
        <begin position="1"/>
        <end position="20"/>
    </location>
</feature>
<reference evidence="2 3" key="1">
    <citation type="submission" date="2015-03" db="EMBL/GenBank/DDBJ databases">
        <authorList>
            <person name="Hassan Y."/>
            <person name="Lepp D."/>
            <person name="Li X.-Z."/>
            <person name="Zhou T."/>
        </authorList>
    </citation>
    <scope>NUCLEOTIDE SEQUENCE [LARGE SCALE GENOMIC DNA]</scope>
    <source>
        <strain evidence="2 3">IPL18</strain>
    </source>
</reference>
<keyword evidence="1" id="KW-0732">Signal</keyword>
<evidence type="ECO:0000313" key="3">
    <source>
        <dbReference type="Proteomes" id="UP000033649"/>
    </source>
</evidence>
<dbReference type="RefSeq" id="WP_046105370.1">
    <property type="nucleotide sequence ID" value="NZ_JZEY01000061.1"/>
</dbReference>
<proteinExistence type="predicted"/>
<gene>
    <name evidence="2" type="ORF">VE26_11160</name>
</gene>
<dbReference type="EMBL" id="JZEY01000061">
    <property type="protein sequence ID" value="KKB07341.1"/>
    <property type="molecule type" value="Genomic_DNA"/>
</dbReference>
<dbReference type="AlphaFoldDB" id="A0A0F5FEQ4"/>
<evidence type="ECO:0000256" key="1">
    <source>
        <dbReference type="SAM" id="SignalP"/>
    </source>
</evidence>
<comment type="caution">
    <text evidence="2">The sequence shown here is derived from an EMBL/GenBank/DDBJ whole genome shotgun (WGS) entry which is preliminary data.</text>
</comment>
<feature type="chain" id="PRO_5002486564" description="SnoaL-like domain-containing protein" evidence="1">
    <location>
        <begin position="21"/>
        <end position="174"/>
    </location>
</feature>
<dbReference type="OrthoDB" id="7946956at2"/>
<keyword evidence="3" id="KW-1185">Reference proteome</keyword>
<accession>A0A0F5FEQ4</accession>
<dbReference type="Proteomes" id="UP000033649">
    <property type="component" value="Unassembled WGS sequence"/>
</dbReference>